<proteinExistence type="predicted"/>
<dbReference type="AlphaFoldDB" id="A0A087BZT4"/>
<reference evidence="1 2" key="1">
    <citation type="submission" date="2014-03" db="EMBL/GenBank/DDBJ databases">
        <title>Genomics of Bifidobacteria.</title>
        <authorList>
            <person name="Ventura M."/>
            <person name="Milani C."/>
            <person name="Lugli G.A."/>
        </authorList>
    </citation>
    <scope>NUCLEOTIDE SEQUENCE [LARGE SCALE GENOMIC DNA]</scope>
    <source>
        <strain evidence="1 2">DSM 21395</strain>
    </source>
</reference>
<evidence type="ECO:0000313" key="1">
    <source>
        <dbReference type="EMBL" id="KFI76534.1"/>
    </source>
</evidence>
<name>A0A087BZT4_9BIFI</name>
<protein>
    <submittedName>
        <fullName evidence="1">Uncharacterized protein</fullName>
    </submittedName>
</protein>
<dbReference type="Proteomes" id="UP000029082">
    <property type="component" value="Unassembled WGS sequence"/>
</dbReference>
<dbReference type="eggNOG" id="ENOG5031TK5">
    <property type="taxonomic scope" value="Bacteria"/>
</dbReference>
<evidence type="ECO:0000313" key="2">
    <source>
        <dbReference type="Proteomes" id="UP000029082"/>
    </source>
</evidence>
<accession>A0A087BZT4</accession>
<gene>
    <name evidence="1" type="ORF">BMON_1131</name>
</gene>
<sequence length="296" mass="31014">MTGVGIPRAGGKGRTALDDRLITASEYSIGVLRGCAIVTSSSGLSYRVSRGNDPANVAVGSASAADGNVIFPITDGASVLTKAGDSALPRIDSIYAVQHNPGTGDTDNDVVLMVVQGLPSSIPSEPAPPAGISVKLASQTVPAGMTTTSETTPYGDIQYSIPYGSLLGELGYGSNSGSQKQNWTPGQWWPQAPCTTAYLPTDRLVTVNFVSRASIEGDTPSSFYARLMVDGTPVSDGLDECPVFSVWARQPVSFRTTLSGGRAHNIDVQISPNTNRQQFQWRGLRYVEVIDGGVAA</sequence>
<dbReference type="STRING" id="1437603.GCA_000771525_00359"/>
<comment type="caution">
    <text evidence="1">The sequence shown here is derived from an EMBL/GenBank/DDBJ whole genome shotgun (WGS) entry which is preliminary data.</text>
</comment>
<dbReference type="EMBL" id="JGZE01000013">
    <property type="protein sequence ID" value="KFI76534.1"/>
    <property type="molecule type" value="Genomic_DNA"/>
</dbReference>
<organism evidence="1 2">
    <name type="scientific">Bifidobacterium mongoliense DSM 21395</name>
    <dbReference type="NCBI Taxonomy" id="1437603"/>
    <lineage>
        <taxon>Bacteria</taxon>
        <taxon>Bacillati</taxon>
        <taxon>Actinomycetota</taxon>
        <taxon>Actinomycetes</taxon>
        <taxon>Bifidobacteriales</taxon>
        <taxon>Bifidobacteriaceae</taxon>
        <taxon>Bifidobacterium</taxon>
    </lineage>
</organism>
<keyword evidence="2" id="KW-1185">Reference proteome</keyword>